<dbReference type="AlphaFoldDB" id="A0A840CAB5"/>
<organism evidence="2 3">
    <name type="scientific">Actibacterium naphthalenivorans</name>
    <dbReference type="NCBI Taxonomy" id="1614693"/>
    <lineage>
        <taxon>Bacteria</taxon>
        <taxon>Pseudomonadati</taxon>
        <taxon>Pseudomonadota</taxon>
        <taxon>Alphaproteobacteria</taxon>
        <taxon>Rhodobacterales</taxon>
        <taxon>Roseobacteraceae</taxon>
        <taxon>Actibacterium</taxon>
    </lineage>
</organism>
<evidence type="ECO:0000313" key="2">
    <source>
        <dbReference type="EMBL" id="MBB4022994.1"/>
    </source>
</evidence>
<name>A0A840CAB5_9RHOB</name>
<keyword evidence="3" id="KW-1185">Reference proteome</keyword>
<dbReference type="EMBL" id="JACIEQ010000004">
    <property type="protein sequence ID" value="MBB4022994.1"/>
    <property type="molecule type" value="Genomic_DNA"/>
</dbReference>
<evidence type="ECO:0000256" key="1">
    <source>
        <dbReference type="SAM" id="SignalP"/>
    </source>
</evidence>
<comment type="caution">
    <text evidence="2">The sequence shown here is derived from an EMBL/GenBank/DDBJ whole genome shotgun (WGS) entry which is preliminary data.</text>
</comment>
<dbReference type="Proteomes" id="UP000585681">
    <property type="component" value="Unassembled WGS sequence"/>
</dbReference>
<feature type="chain" id="PRO_5032754148" evidence="1">
    <location>
        <begin position="23"/>
        <end position="234"/>
    </location>
</feature>
<dbReference type="RefSeq" id="WP_054539362.1">
    <property type="nucleotide sequence ID" value="NZ_JACIEQ010000004.1"/>
</dbReference>
<protein>
    <submittedName>
        <fullName evidence="2">Uncharacterized protein</fullName>
    </submittedName>
</protein>
<keyword evidence="1" id="KW-0732">Signal</keyword>
<proteinExistence type="predicted"/>
<gene>
    <name evidence="2" type="ORF">GGR17_002816</name>
</gene>
<feature type="signal peptide" evidence="1">
    <location>
        <begin position="1"/>
        <end position="22"/>
    </location>
</feature>
<sequence length="234" mass="24593">MILRLPRLALALCAAFALPARAQHIAAESYATLRAELDGIVAFETLPWRAEPGLNFDQALRLPGLWLGERFAGQSLAPGASAHDLPDAAAPAAPLTVRPGRPGENLAVAFHRGFGSNALFPLGSDGFARISGRGEGAVAILFDHDQYALGLRLHAQYPAPLGAAPETGPVTVAFFARDGRRLATLRHIPAAGVVALGWRRAGNRPDIAGILITNTDPGGIAIDDIIFQRTPPLG</sequence>
<accession>A0A840CAB5</accession>
<evidence type="ECO:0000313" key="3">
    <source>
        <dbReference type="Proteomes" id="UP000585681"/>
    </source>
</evidence>
<reference evidence="2" key="1">
    <citation type="submission" date="2020-08" db="EMBL/GenBank/DDBJ databases">
        <title>Genomic Encyclopedia of Type Strains, Phase IV (KMG-IV): sequencing the most valuable type-strain genomes for metagenomic binning, comparative biology and taxonomic classification.</title>
        <authorList>
            <person name="Goeker M."/>
        </authorList>
    </citation>
    <scope>NUCLEOTIDE SEQUENCE [LARGE SCALE GENOMIC DNA]</scope>
    <source>
        <strain evidence="2">DSM 105040</strain>
    </source>
</reference>